<dbReference type="AlphaFoldDB" id="A0A8C9MQ45"/>
<protein>
    <recommendedName>
        <fullName evidence="15">Ig-like domain-containing protein</fullName>
    </recommendedName>
</protein>
<reference evidence="16" key="2">
    <citation type="submission" date="2025-09" db="UniProtKB">
        <authorList>
            <consortium name="Ensembl"/>
        </authorList>
    </citation>
    <scope>IDENTIFICATION</scope>
</reference>
<evidence type="ECO:0000313" key="16">
    <source>
        <dbReference type="Ensembl" id="ENSSCAP00000006847.1"/>
    </source>
</evidence>
<dbReference type="InterPro" id="IPR013106">
    <property type="entry name" value="Ig_V-set"/>
</dbReference>
<keyword evidence="8" id="KW-0677">Repeat</keyword>
<dbReference type="InterPro" id="IPR042456">
    <property type="entry name" value="F11R"/>
</dbReference>
<evidence type="ECO:0000256" key="6">
    <source>
        <dbReference type="ARBA" id="ARBA00022692"/>
    </source>
</evidence>
<dbReference type="PANTHER" id="PTHR45113">
    <property type="entry name" value="JUNCTIONAL ADHESION MOLECULE A"/>
    <property type="match status" value="1"/>
</dbReference>
<evidence type="ECO:0000256" key="9">
    <source>
        <dbReference type="ARBA" id="ARBA00022949"/>
    </source>
</evidence>
<dbReference type="PROSITE" id="PS50835">
    <property type="entry name" value="IG_LIKE"/>
    <property type="match status" value="1"/>
</dbReference>
<dbReference type="Pfam" id="PF07686">
    <property type="entry name" value="V-set"/>
    <property type="match status" value="1"/>
</dbReference>
<evidence type="ECO:0000256" key="4">
    <source>
        <dbReference type="ARBA" id="ARBA00022475"/>
    </source>
</evidence>
<feature type="domain" description="Ig-like" evidence="15">
    <location>
        <begin position="111"/>
        <end position="214"/>
    </location>
</feature>
<dbReference type="Ensembl" id="ENSSCAT00000007801.1">
    <property type="protein sequence ID" value="ENSSCAP00000006847.1"/>
    <property type="gene ID" value="ENSSCAG00000005326.1"/>
</dbReference>
<dbReference type="GO" id="GO:0090559">
    <property type="term" value="P:regulation of membrane permeability"/>
    <property type="evidence" value="ECO:0007669"/>
    <property type="project" value="TreeGrafter"/>
</dbReference>
<keyword evidence="14" id="KW-0393">Immunoglobulin domain</keyword>
<dbReference type="SMART" id="SM00409">
    <property type="entry name" value="IG"/>
    <property type="match status" value="1"/>
</dbReference>
<dbReference type="GO" id="GO:0005923">
    <property type="term" value="C:bicellular tight junction"/>
    <property type="evidence" value="ECO:0007669"/>
    <property type="project" value="UniProtKB-SubCell"/>
</dbReference>
<dbReference type="PANTHER" id="PTHR45113:SF1">
    <property type="entry name" value="JUNCTIONAL ADHESION MOLECULE A"/>
    <property type="match status" value="1"/>
</dbReference>
<keyword evidence="11" id="KW-0472">Membrane</keyword>
<evidence type="ECO:0000256" key="5">
    <source>
        <dbReference type="ARBA" id="ARBA00022553"/>
    </source>
</evidence>
<dbReference type="GO" id="GO:0005886">
    <property type="term" value="C:plasma membrane"/>
    <property type="evidence" value="ECO:0007669"/>
    <property type="project" value="UniProtKB-SubCell"/>
</dbReference>
<evidence type="ECO:0000256" key="1">
    <source>
        <dbReference type="ARBA" id="ARBA00004251"/>
    </source>
</evidence>
<reference evidence="16" key="1">
    <citation type="submission" date="2025-08" db="UniProtKB">
        <authorList>
            <consortium name="Ensembl"/>
        </authorList>
    </citation>
    <scope>IDENTIFICATION</scope>
</reference>
<comment type="subcellular location">
    <subcellularLocation>
        <location evidence="2">Cell junction</location>
        <location evidence="2">Tight junction</location>
    </subcellularLocation>
    <subcellularLocation>
        <location evidence="1">Cell membrane</location>
        <topology evidence="1">Single-pass type I membrane protein</topology>
    </subcellularLocation>
</comment>
<keyword evidence="10" id="KW-1133">Transmembrane helix</keyword>
<dbReference type="GO" id="GO:0007155">
    <property type="term" value="P:cell adhesion"/>
    <property type="evidence" value="ECO:0007669"/>
    <property type="project" value="InterPro"/>
</dbReference>
<dbReference type="InterPro" id="IPR013783">
    <property type="entry name" value="Ig-like_fold"/>
</dbReference>
<dbReference type="InterPro" id="IPR036179">
    <property type="entry name" value="Ig-like_dom_sf"/>
</dbReference>
<evidence type="ECO:0000256" key="8">
    <source>
        <dbReference type="ARBA" id="ARBA00022737"/>
    </source>
</evidence>
<sequence>MRHGGGQRGDTGWRGGVTRACPRARGARGGLRHSRLVSCETGQEMGRDWAGTGKELGRKWAGTGEKLGRNWERTGQELGRNWERTVQELGKNWAEIEQKLGRAGVAGRDFPAAAALAAAQVTSEDQEVPEHKPVELRCAAFRSSSGSSRIEWKFQRGSSLALIYYGGELTEPYRDRVQFSPTSIRFQSVTREDSGKYICEVVGDGSQIAKSEVNLIVPGAPGEAPGTRAQLSHGGCPGCAALLRGPGL</sequence>
<keyword evidence="17" id="KW-1185">Reference proteome</keyword>
<dbReference type="InterPro" id="IPR007110">
    <property type="entry name" value="Ig-like_dom"/>
</dbReference>
<evidence type="ECO:0000256" key="14">
    <source>
        <dbReference type="ARBA" id="ARBA00023319"/>
    </source>
</evidence>
<evidence type="ECO:0000256" key="11">
    <source>
        <dbReference type="ARBA" id="ARBA00023136"/>
    </source>
</evidence>
<evidence type="ECO:0000256" key="7">
    <source>
        <dbReference type="ARBA" id="ARBA00022729"/>
    </source>
</evidence>
<evidence type="ECO:0000256" key="3">
    <source>
        <dbReference type="ARBA" id="ARBA00022427"/>
    </source>
</evidence>
<dbReference type="GO" id="GO:0050892">
    <property type="term" value="P:intestinal absorption"/>
    <property type="evidence" value="ECO:0007669"/>
    <property type="project" value="TreeGrafter"/>
</dbReference>
<evidence type="ECO:0000313" key="17">
    <source>
        <dbReference type="Proteomes" id="UP000694409"/>
    </source>
</evidence>
<evidence type="ECO:0000256" key="2">
    <source>
        <dbReference type="ARBA" id="ARBA00004435"/>
    </source>
</evidence>
<dbReference type="SMART" id="SM00406">
    <property type="entry name" value="IGv"/>
    <property type="match status" value="1"/>
</dbReference>
<keyword evidence="13" id="KW-0325">Glycoprotein</keyword>
<evidence type="ECO:0000256" key="10">
    <source>
        <dbReference type="ARBA" id="ARBA00022989"/>
    </source>
</evidence>
<keyword evidence="6" id="KW-0812">Transmembrane</keyword>
<keyword evidence="7" id="KW-0732">Signal</keyword>
<dbReference type="InterPro" id="IPR003599">
    <property type="entry name" value="Ig_sub"/>
</dbReference>
<dbReference type="Proteomes" id="UP000694409">
    <property type="component" value="Unassembled WGS sequence"/>
</dbReference>
<dbReference type="Gene3D" id="2.60.40.10">
    <property type="entry name" value="Immunoglobulins"/>
    <property type="match status" value="1"/>
</dbReference>
<evidence type="ECO:0000256" key="13">
    <source>
        <dbReference type="ARBA" id="ARBA00023180"/>
    </source>
</evidence>
<dbReference type="GeneTree" id="ENSGT00960000193141"/>
<keyword evidence="9" id="KW-0965">Cell junction</keyword>
<evidence type="ECO:0000256" key="12">
    <source>
        <dbReference type="ARBA" id="ARBA00023157"/>
    </source>
</evidence>
<keyword evidence="5" id="KW-0597">Phosphoprotein</keyword>
<dbReference type="GO" id="GO:0090557">
    <property type="term" value="P:establishment of endothelial intestinal barrier"/>
    <property type="evidence" value="ECO:0007669"/>
    <property type="project" value="TreeGrafter"/>
</dbReference>
<organism evidence="16 17">
    <name type="scientific">Serinus canaria</name>
    <name type="common">Island canary</name>
    <name type="synonym">Fringilla canaria</name>
    <dbReference type="NCBI Taxonomy" id="9135"/>
    <lineage>
        <taxon>Eukaryota</taxon>
        <taxon>Metazoa</taxon>
        <taxon>Chordata</taxon>
        <taxon>Craniata</taxon>
        <taxon>Vertebrata</taxon>
        <taxon>Euteleostomi</taxon>
        <taxon>Archelosauria</taxon>
        <taxon>Archosauria</taxon>
        <taxon>Dinosauria</taxon>
        <taxon>Saurischia</taxon>
        <taxon>Theropoda</taxon>
        <taxon>Coelurosauria</taxon>
        <taxon>Aves</taxon>
        <taxon>Neognathae</taxon>
        <taxon>Neoaves</taxon>
        <taxon>Telluraves</taxon>
        <taxon>Australaves</taxon>
        <taxon>Passeriformes</taxon>
        <taxon>Passeroidea</taxon>
        <taxon>Fringillidae</taxon>
        <taxon>Carduelinae</taxon>
        <taxon>Serinus</taxon>
    </lineage>
</organism>
<accession>A0A8C9MQ45</accession>
<keyword evidence="12" id="KW-1015">Disulfide bond</keyword>
<keyword evidence="3" id="KW-0796">Tight junction</keyword>
<keyword evidence="4" id="KW-1003">Cell membrane</keyword>
<evidence type="ECO:0000259" key="15">
    <source>
        <dbReference type="PROSITE" id="PS50835"/>
    </source>
</evidence>
<dbReference type="SUPFAM" id="SSF48726">
    <property type="entry name" value="Immunoglobulin"/>
    <property type="match status" value="1"/>
</dbReference>
<proteinExistence type="predicted"/>
<name>A0A8C9MQ45_SERCA</name>